<feature type="domain" description="LysM" evidence="7">
    <location>
        <begin position="449"/>
        <end position="495"/>
    </location>
</feature>
<dbReference type="AlphaFoldDB" id="A0AAN6SL56"/>
<gene>
    <name evidence="8" type="ORF">C8A01DRAFT_42161</name>
</gene>
<feature type="domain" description="LysM" evidence="7">
    <location>
        <begin position="561"/>
        <end position="607"/>
    </location>
</feature>
<evidence type="ECO:0000256" key="6">
    <source>
        <dbReference type="SAM" id="SignalP"/>
    </source>
</evidence>
<evidence type="ECO:0000256" key="1">
    <source>
        <dbReference type="ARBA" id="ARBA00022669"/>
    </source>
</evidence>
<evidence type="ECO:0000259" key="7">
    <source>
        <dbReference type="PROSITE" id="PS51782"/>
    </source>
</evidence>
<evidence type="ECO:0000313" key="9">
    <source>
        <dbReference type="Proteomes" id="UP001303115"/>
    </source>
</evidence>
<keyword evidence="9" id="KW-1185">Reference proteome</keyword>
<keyword evidence="2 6" id="KW-0732">Signal</keyword>
<protein>
    <recommendedName>
        <fullName evidence="7">LysM domain-containing protein</fullName>
    </recommendedName>
</protein>
<dbReference type="EMBL" id="MU854838">
    <property type="protein sequence ID" value="KAK4031378.1"/>
    <property type="molecule type" value="Genomic_DNA"/>
</dbReference>
<evidence type="ECO:0000256" key="5">
    <source>
        <dbReference type="SAM" id="MobiDB-lite"/>
    </source>
</evidence>
<dbReference type="PROSITE" id="PS51782">
    <property type="entry name" value="LYSM"/>
    <property type="match status" value="6"/>
</dbReference>
<name>A0AAN6SL56_9PEZI</name>
<feature type="compositionally biased region" description="Low complexity" evidence="5">
    <location>
        <begin position="527"/>
        <end position="541"/>
    </location>
</feature>
<dbReference type="GO" id="GO:0008061">
    <property type="term" value="F:chitin binding"/>
    <property type="evidence" value="ECO:0007669"/>
    <property type="project" value="UniProtKB-KW"/>
</dbReference>
<sequence>MLSPSISRARALALGLLLLAPVTRAQDSSPNGQTFPNIAPNCNAYHTVIDGEGCWSISQAYGITVDQFYEWNPDISNDCGTNFWPGYAYCVGVGAAPPHSVTYTPVPSCNPGCPYSTTSSTIISTISSTSKLSSTSISSSPATTSSISISSNTEPYTPLHPITNYTITPTTVEQTFPPSRTQAGQPADCDDWRLTTAWDTCDTIVASNSWLTMEKLLQWNPALNSDCSGLYDGWWVCISVRPASNIGLVWTSTEGSVNLPTITANYTPTTFSPIDASFTASPTQAGLVSGCKSFYQAKDGDTCRVMVDGTLLTESDFFAWNPALNGDCNGLWLNYWYCVVGPDGITAMPPTVTATPAPLPPNQIGVCQRWYQRDGESCAEIAAIFGTFSEQDFISWNSNVGTTCTNLVDGWWYCVGIPGTPTTRTEPVHTTDLPDATPTQDGMTADCARLWLVGPGDTCASIEQANGITEAQLLQWNPALGTGSCALTRDYYVCVSGEGPAVTVTSGPGSTAGTSTSAPGTTPPPSSSTTKPATTTTTSSGNEPITTPTPIRDGMVSGCHRFYYPQDNDGCWGIANAAGIDLNDFYTWNPALGTDCGGLWLGYYYCIGIAGPVTTISNGPPVPT</sequence>
<dbReference type="Gene3D" id="3.10.350.10">
    <property type="entry name" value="LysM domain"/>
    <property type="match status" value="6"/>
</dbReference>
<evidence type="ECO:0000256" key="2">
    <source>
        <dbReference type="ARBA" id="ARBA00022729"/>
    </source>
</evidence>
<evidence type="ECO:0000313" key="8">
    <source>
        <dbReference type="EMBL" id="KAK4031378.1"/>
    </source>
</evidence>
<feature type="compositionally biased region" description="Low complexity" evidence="5">
    <location>
        <begin position="505"/>
        <end position="520"/>
    </location>
</feature>
<feature type="domain" description="LysM" evidence="7">
    <location>
        <begin position="368"/>
        <end position="415"/>
    </location>
</feature>
<evidence type="ECO:0000256" key="3">
    <source>
        <dbReference type="ARBA" id="ARBA00023026"/>
    </source>
</evidence>
<dbReference type="CDD" id="cd00118">
    <property type="entry name" value="LysM"/>
    <property type="match status" value="3"/>
</dbReference>
<feature type="domain" description="LysM" evidence="7">
    <location>
        <begin position="44"/>
        <end position="91"/>
    </location>
</feature>
<dbReference type="InterPro" id="IPR036779">
    <property type="entry name" value="LysM_dom_sf"/>
</dbReference>
<dbReference type="Pfam" id="PF01476">
    <property type="entry name" value="LysM"/>
    <property type="match status" value="2"/>
</dbReference>
<feature type="domain" description="LysM" evidence="7">
    <location>
        <begin position="191"/>
        <end position="238"/>
    </location>
</feature>
<dbReference type="Proteomes" id="UP001303115">
    <property type="component" value="Unassembled WGS sequence"/>
</dbReference>
<feature type="signal peptide" evidence="6">
    <location>
        <begin position="1"/>
        <end position="25"/>
    </location>
</feature>
<reference evidence="9" key="1">
    <citation type="journal article" date="2023" name="Mol. Phylogenet. Evol.">
        <title>Genome-scale phylogeny and comparative genomics of the fungal order Sordariales.</title>
        <authorList>
            <person name="Hensen N."/>
            <person name="Bonometti L."/>
            <person name="Westerberg I."/>
            <person name="Brannstrom I.O."/>
            <person name="Guillou S."/>
            <person name="Cros-Aarteil S."/>
            <person name="Calhoun S."/>
            <person name="Haridas S."/>
            <person name="Kuo A."/>
            <person name="Mondo S."/>
            <person name="Pangilinan J."/>
            <person name="Riley R."/>
            <person name="LaButti K."/>
            <person name="Andreopoulos B."/>
            <person name="Lipzen A."/>
            <person name="Chen C."/>
            <person name="Yan M."/>
            <person name="Daum C."/>
            <person name="Ng V."/>
            <person name="Clum A."/>
            <person name="Steindorff A."/>
            <person name="Ohm R.A."/>
            <person name="Martin F."/>
            <person name="Silar P."/>
            <person name="Natvig D.O."/>
            <person name="Lalanne C."/>
            <person name="Gautier V."/>
            <person name="Ament-Velasquez S.L."/>
            <person name="Kruys A."/>
            <person name="Hutchinson M.I."/>
            <person name="Powell A.J."/>
            <person name="Barry K."/>
            <person name="Miller A.N."/>
            <person name="Grigoriev I.V."/>
            <person name="Debuchy R."/>
            <person name="Gladieux P."/>
            <person name="Hiltunen Thoren M."/>
            <person name="Johannesson H."/>
        </authorList>
    </citation>
    <scope>NUCLEOTIDE SEQUENCE [LARGE SCALE GENOMIC DNA]</scope>
    <source>
        <strain evidence="9">CBS 284.82</strain>
    </source>
</reference>
<feature type="region of interest" description="Disordered" evidence="5">
    <location>
        <begin position="132"/>
        <end position="152"/>
    </location>
</feature>
<feature type="chain" id="PRO_5042988240" description="LysM domain-containing protein" evidence="6">
    <location>
        <begin position="26"/>
        <end position="624"/>
    </location>
</feature>
<keyword evidence="3" id="KW-0843">Virulence</keyword>
<dbReference type="PANTHER" id="PTHR34997">
    <property type="entry name" value="AM15"/>
    <property type="match status" value="1"/>
</dbReference>
<proteinExistence type="inferred from homology"/>
<comment type="similarity">
    <text evidence="4">Belongs to the secreted LysM effector family.</text>
</comment>
<accession>A0AAN6SL56</accession>
<dbReference type="InterPro" id="IPR018392">
    <property type="entry name" value="LysM"/>
</dbReference>
<comment type="caution">
    <text evidence="8">The sequence shown here is derived from an EMBL/GenBank/DDBJ whole genome shotgun (WGS) entry which is preliminary data.</text>
</comment>
<dbReference type="InterPro" id="IPR052210">
    <property type="entry name" value="LysM1-like"/>
</dbReference>
<dbReference type="PANTHER" id="PTHR34997:SF2">
    <property type="entry name" value="LYSM DOMAIN-CONTAINING PROTEIN-RELATED"/>
    <property type="match status" value="1"/>
</dbReference>
<feature type="domain" description="LysM" evidence="7">
    <location>
        <begin position="293"/>
        <end position="339"/>
    </location>
</feature>
<feature type="compositionally biased region" description="Low complexity" evidence="5">
    <location>
        <begin position="132"/>
        <end position="151"/>
    </location>
</feature>
<dbReference type="SMART" id="SM00257">
    <property type="entry name" value="LysM"/>
    <property type="match status" value="3"/>
</dbReference>
<keyword evidence="1" id="KW-0147">Chitin-binding</keyword>
<feature type="region of interest" description="Disordered" evidence="5">
    <location>
        <begin position="505"/>
        <end position="551"/>
    </location>
</feature>
<dbReference type="SUPFAM" id="SSF54106">
    <property type="entry name" value="LysM domain"/>
    <property type="match status" value="3"/>
</dbReference>
<evidence type="ECO:0000256" key="4">
    <source>
        <dbReference type="ARBA" id="ARBA00044955"/>
    </source>
</evidence>
<organism evidence="8 9">
    <name type="scientific">Parachaetomium inaequale</name>
    <dbReference type="NCBI Taxonomy" id="2588326"/>
    <lineage>
        <taxon>Eukaryota</taxon>
        <taxon>Fungi</taxon>
        <taxon>Dikarya</taxon>
        <taxon>Ascomycota</taxon>
        <taxon>Pezizomycotina</taxon>
        <taxon>Sordariomycetes</taxon>
        <taxon>Sordariomycetidae</taxon>
        <taxon>Sordariales</taxon>
        <taxon>Chaetomiaceae</taxon>
        <taxon>Parachaetomium</taxon>
    </lineage>
</organism>